<dbReference type="PANTHER" id="PTHR11059:SF0">
    <property type="entry name" value="DNA REPAIR PROTEIN RECN"/>
    <property type="match status" value="1"/>
</dbReference>
<evidence type="ECO:0000256" key="2">
    <source>
        <dbReference type="ARBA" id="ARBA00009441"/>
    </source>
</evidence>
<dbReference type="Proteomes" id="UP001056291">
    <property type="component" value="Chromosome"/>
</dbReference>
<evidence type="ECO:0000256" key="6">
    <source>
        <dbReference type="ARBA" id="ARBA00022840"/>
    </source>
</evidence>
<keyword evidence="13" id="KW-1185">Reference proteome</keyword>
<comment type="similarity">
    <text evidence="2 9">Belongs to the RecN family.</text>
</comment>
<evidence type="ECO:0000313" key="12">
    <source>
        <dbReference type="EMBL" id="USG60392.1"/>
    </source>
</evidence>
<name>A0ABY4W3C6_9PROT</name>
<evidence type="ECO:0000256" key="5">
    <source>
        <dbReference type="ARBA" id="ARBA00022763"/>
    </source>
</evidence>
<keyword evidence="6" id="KW-0067">ATP-binding</keyword>
<dbReference type="CDD" id="cd03241">
    <property type="entry name" value="ABC_RecN"/>
    <property type="match status" value="2"/>
</dbReference>
<keyword evidence="7 9" id="KW-0234">DNA repair</keyword>
<dbReference type="InterPro" id="IPR003395">
    <property type="entry name" value="RecF/RecN/SMC_N"/>
</dbReference>
<dbReference type="Pfam" id="PF02463">
    <property type="entry name" value="SMC_N"/>
    <property type="match status" value="1"/>
</dbReference>
<dbReference type="EMBL" id="CP098747">
    <property type="protein sequence ID" value="USG60392.1"/>
    <property type="molecule type" value="Genomic_DNA"/>
</dbReference>
<dbReference type="SUPFAM" id="SSF52540">
    <property type="entry name" value="P-loop containing nucleoside triphosphate hydrolases"/>
    <property type="match status" value="1"/>
</dbReference>
<reference evidence="12" key="1">
    <citation type="submission" date="2022-06" db="EMBL/GenBank/DDBJ databases">
        <title>Sneathiella actinostolidae sp. nov., isolated from a sea anemonein the Western Pacific Ocean.</title>
        <authorList>
            <person name="Wei M.J."/>
        </authorList>
    </citation>
    <scope>NUCLEOTIDE SEQUENCE</scope>
    <source>
        <strain evidence="12">PHK-P5</strain>
    </source>
</reference>
<feature type="coiled-coil region" evidence="10">
    <location>
        <begin position="335"/>
        <end position="380"/>
    </location>
</feature>
<proteinExistence type="inferred from homology"/>
<evidence type="ECO:0000256" key="10">
    <source>
        <dbReference type="SAM" id="Coils"/>
    </source>
</evidence>
<evidence type="ECO:0000313" key="13">
    <source>
        <dbReference type="Proteomes" id="UP001056291"/>
    </source>
</evidence>
<accession>A0ABY4W3C6</accession>
<dbReference type="InterPro" id="IPR004604">
    <property type="entry name" value="DNA_recomb/repair_RecN"/>
</dbReference>
<gene>
    <name evidence="12" type="primary">recN</name>
    <name evidence="12" type="ORF">NBZ79_14565</name>
</gene>
<evidence type="ECO:0000256" key="1">
    <source>
        <dbReference type="ARBA" id="ARBA00003618"/>
    </source>
</evidence>
<keyword evidence="4" id="KW-0547">Nucleotide-binding</keyword>
<feature type="coiled-coil region" evidence="10">
    <location>
        <begin position="159"/>
        <end position="186"/>
    </location>
</feature>
<keyword evidence="5 9" id="KW-0227">DNA damage</keyword>
<evidence type="ECO:0000256" key="7">
    <source>
        <dbReference type="ARBA" id="ARBA00023204"/>
    </source>
</evidence>
<dbReference type="NCBIfam" id="TIGR00634">
    <property type="entry name" value="recN"/>
    <property type="match status" value="1"/>
</dbReference>
<dbReference type="PIRSF" id="PIRSF003128">
    <property type="entry name" value="RecN"/>
    <property type="match status" value="1"/>
</dbReference>
<evidence type="ECO:0000259" key="11">
    <source>
        <dbReference type="Pfam" id="PF02463"/>
    </source>
</evidence>
<feature type="domain" description="RecF/RecN/SMC N-terminal" evidence="11">
    <location>
        <begin position="2"/>
        <end position="511"/>
    </location>
</feature>
<dbReference type="InterPro" id="IPR027417">
    <property type="entry name" value="P-loop_NTPase"/>
</dbReference>
<evidence type="ECO:0000256" key="9">
    <source>
        <dbReference type="PIRNR" id="PIRNR003128"/>
    </source>
</evidence>
<dbReference type="Gene3D" id="3.40.50.300">
    <property type="entry name" value="P-loop containing nucleotide triphosphate hydrolases"/>
    <property type="match status" value="2"/>
</dbReference>
<evidence type="ECO:0000256" key="4">
    <source>
        <dbReference type="ARBA" id="ARBA00022741"/>
    </source>
</evidence>
<organism evidence="12 13">
    <name type="scientific">Sneathiella marina</name>
    <dbReference type="NCBI Taxonomy" id="2950108"/>
    <lineage>
        <taxon>Bacteria</taxon>
        <taxon>Pseudomonadati</taxon>
        <taxon>Pseudomonadota</taxon>
        <taxon>Alphaproteobacteria</taxon>
        <taxon>Sneathiellales</taxon>
        <taxon>Sneathiellaceae</taxon>
        <taxon>Sneathiella</taxon>
    </lineage>
</organism>
<sequence length="553" mass="59333">MLEKLSIRNIVLIDQLDLSFEQGLCVLTGETGAGKSILLDSLALALGARADAALIRSGHTSGSVSAEFNLAPSHPVFSLLEDLEIDPGEALVLRRNVGQDGRSKASINDQPISAGLLRRIGDAVVEIHGQNAERGLLDANGHRGLLDQYGQLQVEGLQIADLYSNMQTANENLATAIREIENARIDEEYLQHVVQELSDLAPEEGEEDALALERSHLMHAEKIAEALRDAEKSLTEHGGIDNKIRSATRAIERVLDKAPEKLDPVLQSLEKAAMEMAEAQNVINMVGMDLNMDPAGLEAVEERLFALRAAARKHKCAVEALPGLLDQFKAKLKAVEESDVALQKLRQNAKDAKDAFVLKADDLSERRNAAAAKMDKAVKKELGPLKLGNAQFITKVTDLDESHWNFAGSNKVEFLISTNPGSAAGSLIKIASGGELSRIMLALKVVLAKSGSAPTLVFDEVDRGVGGATADAVGERLRRLSGQLQVLVVTHSPQVAASGEAHWNIQKADNGKGTTTSVVRLSSDQRQEEIARMLSGATITNEARAAAQSLIQG</sequence>
<dbReference type="PANTHER" id="PTHR11059">
    <property type="entry name" value="DNA REPAIR PROTEIN RECN"/>
    <property type="match status" value="1"/>
</dbReference>
<dbReference type="RefSeq" id="WP_251933273.1">
    <property type="nucleotide sequence ID" value="NZ_CP098747.1"/>
</dbReference>
<evidence type="ECO:0000256" key="8">
    <source>
        <dbReference type="ARBA" id="ARBA00033408"/>
    </source>
</evidence>
<keyword evidence="10" id="KW-0175">Coiled coil</keyword>
<protein>
    <recommendedName>
        <fullName evidence="3 9">DNA repair protein RecN</fullName>
    </recommendedName>
    <alternativeName>
        <fullName evidence="8 9">Recombination protein N</fullName>
    </alternativeName>
</protein>
<comment type="function">
    <text evidence="1 9">May be involved in recombinational repair of damaged DNA.</text>
</comment>
<evidence type="ECO:0000256" key="3">
    <source>
        <dbReference type="ARBA" id="ARBA00021315"/>
    </source>
</evidence>